<evidence type="ECO:0000313" key="1">
    <source>
        <dbReference type="EMBL" id="EYC00660.1"/>
    </source>
</evidence>
<accession>A0A016TDE2</accession>
<reference evidence="2" key="1">
    <citation type="journal article" date="2015" name="Nat. Genet.">
        <title>The genome and transcriptome of the zoonotic hookworm Ancylostoma ceylanicum identify infection-specific gene families.</title>
        <authorList>
            <person name="Schwarz E.M."/>
            <person name="Hu Y."/>
            <person name="Antoshechkin I."/>
            <person name="Miller M.M."/>
            <person name="Sternberg P.W."/>
            <person name="Aroian R.V."/>
        </authorList>
    </citation>
    <scope>NUCLEOTIDE SEQUENCE</scope>
    <source>
        <strain evidence="2">HY135</strain>
    </source>
</reference>
<comment type="caution">
    <text evidence="1">The sequence shown here is derived from an EMBL/GenBank/DDBJ whole genome shotgun (WGS) entry which is preliminary data.</text>
</comment>
<gene>
    <name evidence="1" type="primary">Acey_s0114.g460</name>
    <name evidence="1" type="ORF">Y032_0114g460</name>
</gene>
<evidence type="ECO:0000313" key="2">
    <source>
        <dbReference type="Proteomes" id="UP000024635"/>
    </source>
</evidence>
<organism evidence="1 2">
    <name type="scientific">Ancylostoma ceylanicum</name>
    <dbReference type="NCBI Taxonomy" id="53326"/>
    <lineage>
        <taxon>Eukaryota</taxon>
        <taxon>Metazoa</taxon>
        <taxon>Ecdysozoa</taxon>
        <taxon>Nematoda</taxon>
        <taxon>Chromadorea</taxon>
        <taxon>Rhabditida</taxon>
        <taxon>Rhabditina</taxon>
        <taxon>Rhabditomorpha</taxon>
        <taxon>Strongyloidea</taxon>
        <taxon>Ancylostomatidae</taxon>
        <taxon>Ancylostomatinae</taxon>
        <taxon>Ancylostoma</taxon>
    </lineage>
</organism>
<keyword evidence="2" id="KW-1185">Reference proteome</keyword>
<sequence length="79" mass="8294">MSGHAEDDSPHFLRKFIGHAVIACFGTCGGGSRGVRSRPEKPSGLAEEVVGGAAYPRTLIKASDRCGGTWQAIREPPDA</sequence>
<dbReference type="EMBL" id="JARK01001450">
    <property type="protein sequence ID" value="EYC00660.1"/>
    <property type="molecule type" value="Genomic_DNA"/>
</dbReference>
<dbReference type="AlphaFoldDB" id="A0A016TDE2"/>
<name>A0A016TDE2_9BILA</name>
<protein>
    <submittedName>
        <fullName evidence="1">Uncharacterized protein</fullName>
    </submittedName>
</protein>
<dbReference type="Proteomes" id="UP000024635">
    <property type="component" value="Unassembled WGS sequence"/>
</dbReference>
<proteinExistence type="predicted"/>